<evidence type="ECO:0000259" key="9">
    <source>
        <dbReference type="Pfam" id="PF00892"/>
    </source>
</evidence>
<comment type="subcellular location">
    <subcellularLocation>
        <location evidence="1">Cell membrane</location>
        <topology evidence="1">Multi-pass membrane protein</topology>
    </subcellularLocation>
</comment>
<dbReference type="Pfam" id="PF00892">
    <property type="entry name" value="EamA"/>
    <property type="match status" value="1"/>
</dbReference>
<gene>
    <name evidence="10" type="ORF">HMPREF9453_01506</name>
</gene>
<evidence type="ECO:0000313" key="11">
    <source>
        <dbReference type="Proteomes" id="UP000003277"/>
    </source>
</evidence>
<dbReference type="RefSeq" id="WP_008860000.1">
    <property type="nucleotide sequence ID" value="NZ_JH591188.1"/>
</dbReference>
<feature type="transmembrane region" description="Helical" evidence="8">
    <location>
        <begin position="7"/>
        <end position="25"/>
    </location>
</feature>
<feature type="transmembrane region" description="Helical" evidence="8">
    <location>
        <begin position="243"/>
        <end position="263"/>
    </location>
</feature>
<evidence type="ECO:0000256" key="8">
    <source>
        <dbReference type="SAM" id="Phobius"/>
    </source>
</evidence>
<keyword evidence="4" id="KW-1003">Cell membrane</keyword>
<protein>
    <submittedName>
        <fullName evidence="10">Protein RarD</fullName>
    </submittedName>
</protein>
<dbReference type="Proteomes" id="UP000003277">
    <property type="component" value="Unassembled WGS sequence"/>
</dbReference>
<feature type="domain" description="EamA" evidence="9">
    <location>
        <begin position="6"/>
        <end position="146"/>
    </location>
</feature>
<keyword evidence="11" id="KW-1185">Reference proteome</keyword>
<evidence type="ECO:0000256" key="7">
    <source>
        <dbReference type="ARBA" id="ARBA00023136"/>
    </source>
</evidence>
<reference evidence="10 11" key="1">
    <citation type="submission" date="2011-11" db="EMBL/GenBank/DDBJ databases">
        <title>The Genome Sequence of Dialister succinatiphilus YIT 11850.</title>
        <authorList>
            <consortium name="The Broad Institute Genome Sequencing Platform"/>
            <person name="Earl A."/>
            <person name="Ward D."/>
            <person name="Feldgarden M."/>
            <person name="Gevers D."/>
            <person name="Morotomi M."/>
            <person name="Young S.K."/>
            <person name="Zeng Q."/>
            <person name="Gargeya S."/>
            <person name="Fitzgerald M."/>
            <person name="Haas B."/>
            <person name="Abouelleil A."/>
            <person name="Alvarado L."/>
            <person name="Arachchi H.M."/>
            <person name="Berlin A."/>
            <person name="Brown A."/>
            <person name="Chapman S.B."/>
            <person name="Dunbar C."/>
            <person name="Gearin G."/>
            <person name="Goldberg J."/>
            <person name="Griggs A."/>
            <person name="Gujja S."/>
            <person name="Heiman D."/>
            <person name="Howarth C."/>
            <person name="Lui A."/>
            <person name="MacDonald P.J.P."/>
            <person name="Montmayeur A."/>
            <person name="Murphy C."/>
            <person name="Neiman D."/>
            <person name="Pearson M."/>
            <person name="Priest M."/>
            <person name="Roberts A."/>
            <person name="Saif S."/>
            <person name="Shea T."/>
            <person name="Sisk P."/>
            <person name="Stolte C."/>
            <person name="Sykes S."/>
            <person name="Wortman J."/>
            <person name="Nusbaum C."/>
            <person name="Birren B."/>
        </authorList>
    </citation>
    <scope>NUCLEOTIDE SEQUENCE [LARGE SCALE GENOMIC DNA]</scope>
    <source>
        <strain evidence="10 11">YIT 11850</strain>
    </source>
</reference>
<dbReference type="PANTHER" id="PTHR22911:SF137">
    <property type="entry name" value="SOLUTE CARRIER FAMILY 35 MEMBER G2-RELATED"/>
    <property type="match status" value="1"/>
</dbReference>
<feature type="transmembrane region" description="Helical" evidence="8">
    <location>
        <begin position="181"/>
        <end position="201"/>
    </location>
</feature>
<proteinExistence type="inferred from homology"/>
<evidence type="ECO:0000313" key="10">
    <source>
        <dbReference type="EMBL" id="EHO62546.1"/>
    </source>
</evidence>
<feature type="transmembrane region" description="Helical" evidence="8">
    <location>
        <begin position="106"/>
        <end position="123"/>
    </location>
</feature>
<dbReference type="HOGENOM" id="CLU_054508_1_0_9"/>
<dbReference type="PATRIC" id="fig|742743.3.peg.1544"/>
<dbReference type="PANTHER" id="PTHR22911">
    <property type="entry name" value="ACYL-MALONYL CONDENSING ENZYME-RELATED"/>
    <property type="match status" value="1"/>
</dbReference>
<keyword evidence="6 8" id="KW-1133">Transmembrane helix</keyword>
<evidence type="ECO:0000256" key="4">
    <source>
        <dbReference type="ARBA" id="ARBA00022475"/>
    </source>
</evidence>
<evidence type="ECO:0000256" key="1">
    <source>
        <dbReference type="ARBA" id="ARBA00004651"/>
    </source>
</evidence>
<accession>H1D1L8</accession>
<dbReference type="InterPro" id="IPR000620">
    <property type="entry name" value="EamA_dom"/>
</dbReference>
<evidence type="ECO:0000256" key="3">
    <source>
        <dbReference type="ARBA" id="ARBA00022448"/>
    </source>
</evidence>
<comment type="caution">
    <text evidence="10">The sequence shown here is derived from an EMBL/GenBank/DDBJ whole genome shotgun (WGS) entry which is preliminary data.</text>
</comment>
<dbReference type="eggNOG" id="COG2962">
    <property type="taxonomic scope" value="Bacteria"/>
</dbReference>
<evidence type="ECO:0000256" key="6">
    <source>
        <dbReference type="ARBA" id="ARBA00022989"/>
    </source>
</evidence>
<evidence type="ECO:0000256" key="2">
    <source>
        <dbReference type="ARBA" id="ARBA00007362"/>
    </source>
</evidence>
<organism evidence="10 11">
    <name type="scientific">Dialister succinatiphilus YIT 11850</name>
    <dbReference type="NCBI Taxonomy" id="742743"/>
    <lineage>
        <taxon>Bacteria</taxon>
        <taxon>Bacillati</taxon>
        <taxon>Bacillota</taxon>
        <taxon>Negativicutes</taxon>
        <taxon>Veillonellales</taxon>
        <taxon>Veillonellaceae</taxon>
        <taxon>Dialister</taxon>
    </lineage>
</organism>
<dbReference type="SUPFAM" id="SSF103481">
    <property type="entry name" value="Multidrug resistance efflux transporter EmrE"/>
    <property type="match status" value="2"/>
</dbReference>
<keyword evidence="3" id="KW-0813">Transport</keyword>
<feature type="transmembrane region" description="Helical" evidence="8">
    <location>
        <begin position="73"/>
        <end position="94"/>
    </location>
</feature>
<feature type="transmembrane region" description="Helical" evidence="8">
    <location>
        <begin position="153"/>
        <end position="169"/>
    </location>
</feature>
<dbReference type="GO" id="GO:0005886">
    <property type="term" value="C:plasma membrane"/>
    <property type="evidence" value="ECO:0007669"/>
    <property type="project" value="UniProtKB-SubCell"/>
</dbReference>
<comment type="similarity">
    <text evidence="2">Belongs to the EamA transporter family.</text>
</comment>
<dbReference type="InterPro" id="IPR004626">
    <property type="entry name" value="RarD"/>
</dbReference>
<dbReference type="NCBIfam" id="TIGR00688">
    <property type="entry name" value="rarD"/>
    <property type="match status" value="1"/>
</dbReference>
<dbReference type="EMBL" id="ADLT01000050">
    <property type="protein sequence ID" value="EHO62546.1"/>
    <property type="molecule type" value="Genomic_DNA"/>
</dbReference>
<feature type="transmembrane region" description="Helical" evidence="8">
    <location>
        <begin position="269"/>
        <end position="288"/>
    </location>
</feature>
<evidence type="ECO:0000256" key="5">
    <source>
        <dbReference type="ARBA" id="ARBA00022692"/>
    </source>
</evidence>
<feature type="transmembrane region" description="Helical" evidence="8">
    <location>
        <begin position="130"/>
        <end position="147"/>
    </location>
</feature>
<sequence length="298" mass="32599">MTEYKKGLLAALACYILWGVLPLYWKLLEGTGAYEILAHRIIWSFVFMALLLAALGMGSLFRNTVKDLCSHPLKGALMVSASLLITANWCIFIWAVTHDHIVDSSFGYYINPLVSVLLGVFLFHEKLSKLKWASIVIAFLGITGMSIELGRLPLISVGLALTFALYGAAKKKLHINPFISITLETLLVLPWALGYALWLYTAGEGHFLAGSAMTDGLLIGAGIVTAAPLVLFSTGANHLPLNVLGFCQYLSPSLSLLLGIFLYHEPFSTVQLAGFATIWTALLVFSISDFREQRRKGS</sequence>
<feature type="transmembrane region" description="Helical" evidence="8">
    <location>
        <begin position="207"/>
        <end position="231"/>
    </location>
</feature>
<keyword evidence="5 8" id="KW-0812">Transmembrane</keyword>
<dbReference type="InterPro" id="IPR037185">
    <property type="entry name" value="EmrE-like"/>
</dbReference>
<name>H1D1L8_9FIRM</name>
<dbReference type="OrthoDB" id="369870at2"/>
<keyword evidence="7 8" id="KW-0472">Membrane</keyword>
<feature type="transmembrane region" description="Helical" evidence="8">
    <location>
        <begin position="37"/>
        <end position="61"/>
    </location>
</feature>
<dbReference type="AlphaFoldDB" id="H1D1L8"/>